<dbReference type="EMBL" id="JAJISD010000001">
    <property type="protein sequence ID" value="MCC8428027.1"/>
    <property type="molecule type" value="Genomic_DNA"/>
</dbReference>
<gene>
    <name evidence="5" type="ORF">LJ725_03550</name>
</gene>
<protein>
    <submittedName>
        <fullName evidence="5">Dihydrofolate reductase family protein</fullName>
    </submittedName>
</protein>
<dbReference type="Pfam" id="PF01872">
    <property type="entry name" value="RibD_C"/>
    <property type="match status" value="1"/>
</dbReference>
<feature type="domain" description="Bacterial bifunctional deaminase-reductase C-terminal" evidence="4">
    <location>
        <begin position="3"/>
        <end position="200"/>
    </location>
</feature>
<organism evidence="5 6">
    <name type="scientific">Reyranella aquatilis</name>
    <dbReference type="NCBI Taxonomy" id="2035356"/>
    <lineage>
        <taxon>Bacteria</taxon>
        <taxon>Pseudomonadati</taxon>
        <taxon>Pseudomonadota</taxon>
        <taxon>Alphaproteobacteria</taxon>
        <taxon>Hyphomicrobiales</taxon>
        <taxon>Reyranellaceae</taxon>
        <taxon>Reyranella</taxon>
    </lineage>
</organism>
<reference evidence="5 6" key="1">
    <citation type="submission" date="2021-11" db="EMBL/GenBank/DDBJ databases">
        <authorList>
            <person name="Lee D.-H."/>
            <person name="Kim S.-B."/>
        </authorList>
    </citation>
    <scope>NUCLEOTIDE SEQUENCE [LARGE SCALE GENOMIC DNA]</scope>
    <source>
        <strain evidence="5 6">KCTC 52223</strain>
    </source>
</reference>
<evidence type="ECO:0000313" key="5">
    <source>
        <dbReference type="EMBL" id="MCC8428027.1"/>
    </source>
</evidence>
<dbReference type="Gene3D" id="3.40.430.10">
    <property type="entry name" value="Dihydrofolate Reductase, subunit A"/>
    <property type="match status" value="1"/>
</dbReference>
<dbReference type="Proteomes" id="UP001198862">
    <property type="component" value="Unassembled WGS sequence"/>
</dbReference>
<evidence type="ECO:0000256" key="2">
    <source>
        <dbReference type="ARBA" id="ARBA00022857"/>
    </source>
</evidence>
<proteinExistence type="predicted"/>
<sequence length="238" mass="26038">MKPYVLCHMVCSVDGRIWGSRWRPKANVVPNLFERLHDQMGGGSWLCGRVTAQEFAKAKEPHYPDTDQTFPRENWFAQREAKAWGIFLDGKGKAVWARRDIGGDPILVILTESVPDRHLAGLRADGVSYVFAGKTEIDLAAALETLNRELGIERIMLEGGGGANGALLRAGLIDELSLVICPVIDGSTGGPIVFNSGDTDLGPAPIESMTLVSHDVLEGGTMWLRYRLRSTPTQERPA</sequence>
<keyword evidence="3" id="KW-0560">Oxidoreductase</keyword>
<comment type="caution">
    <text evidence="5">The sequence shown here is derived from an EMBL/GenBank/DDBJ whole genome shotgun (WGS) entry which is preliminary data.</text>
</comment>
<dbReference type="RefSeq" id="WP_230549230.1">
    <property type="nucleotide sequence ID" value="NZ_JAJISD010000001.1"/>
</dbReference>
<comment type="pathway">
    <text evidence="1">Cofactor biosynthesis; riboflavin biosynthesis.</text>
</comment>
<evidence type="ECO:0000313" key="6">
    <source>
        <dbReference type="Proteomes" id="UP001198862"/>
    </source>
</evidence>
<dbReference type="InterPro" id="IPR002734">
    <property type="entry name" value="RibDG_C"/>
</dbReference>
<dbReference type="InterPro" id="IPR024072">
    <property type="entry name" value="DHFR-like_dom_sf"/>
</dbReference>
<keyword evidence="6" id="KW-1185">Reference proteome</keyword>
<evidence type="ECO:0000256" key="3">
    <source>
        <dbReference type="ARBA" id="ARBA00023002"/>
    </source>
</evidence>
<evidence type="ECO:0000256" key="1">
    <source>
        <dbReference type="ARBA" id="ARBA00005104"/>
    </source>
</evidence>
<dbReference type="InterPro" id="IPR050765">
    <property type="entry name" value="Riboflavin_Biosynth_HTPR"/>
</dbReference>
<accession>A0ABS8KPP2</accession>
<dbReference type="PANTHER" id="PTHR38011:SF7">
    <property type="entry name" value="2,5-DIAMINO-6-RIBOSYLAMINO-4(3H)-PYRIMIDINONE 5'-PHOSPHATE REDUCTASE"/>
    <property type="match status" value="1"/>
</dbReference>
<dbReference type="SUPFAM" id="SSF53597">
    <property type="entry name" value="Dihydrofolate reductase-like"/>
    <property type="match status" value="1"/>
</dbReference>
<evidence type="ECO:0000259" key="4">
    <source>
        <dbReference type="Pfam" id="PF01872"/>
    </source>
</evidence>
<keyword evidence="2" id="KW-0521">NADP</keyword>
<name>A0ABS8KPP2_9HYPH</name>
<dbReference type="PANTHER" id="PTHR38011">
    <property type="entry name" value="DIHYDROFOLATE REDUCTASE FAMILY PROTEIN (AFU_ORTHOLOGUE AFUA_8G06820)"/>
    <property type="match status" value="1"/>
</dbReference>